<dbReference type="EMBL" id="JACHET010000001">
    <property type="protein sequence ID" value="MBB6184826.1"/>
    <property type="molecule type" value="Genomic_DNA"/>
</dbReference>
<evidence type="ECO:0000313" key="1">
    <source>
        <dbReference type="EMBL" id="MBB6184826.1"/>
    </source>
</evidence>
<dbReference type="AlphaFoldDB" id="A0A841KI23"/>
<sequence length="45" mass="4645">MPDNAEAATPVSGSNMAFIVMSCSDVGKRHGAGMRMSAPQAYGNE</sequence>
<evidence type="ECO:0000313" key="2">
    <source>
        <dbReference type="Proteomes" id="UP000560000"/>
    </source>
</evidence>
<proteinExistence type="predicted"/>
<reference evidence="1 2" key="1">
    <citation type="submission" date="2020-08" db="EMBL/GenBank/DDBJ databases">
        <title>Genomic Encyclopedia of Type Strains, Phase IV (KMG-IV): sequencing the most valuable type-strain genomes for metagenomic binning, comparative biology and taxonomic classification.</title>
        <authorList>
            <person name="Goeker M."/>
        </authorList>
    </citation>
    <scope>NUCLEOTIDE SEQUENCE [LARGE SCALE GENOMIC DNA]</scope>
    <source>
        <strain evidence="1 2">DSM 107085</strain>
    </source>
</reference>
<comment type="caution">
    <text evidence="1">The sequence shown here is derived from an EMBL/GenBank/DDBJ whole genome shotgun (WGS) entry which is preliminary data.</text>
</comment>
<organism evidence="1 2">
    <name type="scientific">Oleiagrimonas soli</name>
    <dbReference type="NCBI Taxonomy" id="1543381"/>
    <lineage>
        <taxon>Bacteria</taxon>
        <taxon>Pseudomonadati</taxon>
        <taxon>Pseudomonadota</taxon>
        <taxon>Gammaproteobacteria</taxon>
        <taxon>Lysobacterales</taxon>
        <taxon>Rhodanobacteraceae</taxon>
        <taxon>Oleiagrimonas</taxon>
    </lineage>
</organism>
<protein>
    <submittedName>
        <fullName evidence="1">Uncharacterized protein</fullName>
    </submittedName>
</protein>
<gene>
    <name evidence="1" type="ORF">HNQ86_002171</name>
</gene>
<accession>A0A841KI23</accession>
<dbReference type="Proteomes" id="UP000560000">
    <property type="component" value="Unassembled WGS sequence"/>
</dbReference>
<name>A0A841KI23_9GAMM</name>